<organism evidence="7 8">
    <name type="scientific">Arenivirga flava</name>
    <dbReference type="NCBI Taxonomy" id="1930060"/>
    <lineage>
        <taxon>Bacteria</taxon>
        <taxon>Bacillati</taxon>
        <taxon>Actinomycetota</taxon>
        <taxon>Actinomycetes</taxon>
        <taxon>Micrococcales</taxon>
        <taxon>Microbacteriaceae</taxon>
        <taxon>Arenivirga</taxon>
    </lineage>
</organism>
<sequence length="403" mass="41987">MRTTPLEIRPQLIGLADPVHPLVVQRRGEGVVGLGRTLRWEFHGRRRFAEAAAAWASLVAGATVDDAVRLPGSGLIAFGAFAFSPDSARPSVLEVPSTVIGVREGRAFLTEISTEPFAGPPIVPRVRPYGAEYRIALLPGALDGEGYEAAVADAIGRITAGELEKVVLARDLVGKLPDGADLRRVLCDLALSYADCWTYAVDGLVGASPETLVEARDGLARTRVLAGSSARGADAGQDQAAAVALATSAKDQDEHRFAVQSALTALRARAATVTVSEQPFALKLPNLWHLASDLEATLEPGTTALDLVAALHPTAAVAGSPTEVASALIAELEPSDRGRYAGPVGWLGAHGDGEWAIALRGAQVDDDGRITAHAGAGIVAASSPVQERAETAMKFRPIADAFA</sequence>
<keyword evidence="8" id="KW-1185">Reference proteome</keyword>
<protein>
    <recommendedName>
        <fullName evidence="3">isochorismate synthase</fullName>
        <ecNumber evidence="3">5.4.4.2</ecNumber>
    </recommendedName>
    <alternativeName>
        <fullName evidence="5">Isochorismate mutase</fullName>
    </alternativeName>
</protein>
<evidence type="ECO:0000313" key="7">
    <source>
        <dbReference type="EMBL" id="GMA29216.1"/>
    </source>
</evidence>
<dbReference type="EC" id="5.4.4.2" evidence="3"/>
<keyword evidence="4" id="KW-0413">Isomerase</keyword>
<dbReference type="EMBL" id="BSUL01000001">
    <property type="protein sequence ID" value="GMA29216.1"/>
    <property type="molecule type" value="Genomic_DNA"/>
</dbReference>
<dbReference type="NCBIfam" id="TIGR00543">
    <property type="entry name" value="isochor_syn"/>
    <property type="match status" value="1"/>
</dbReference>
<dbReference type="Gene3D" id="3.60.120.10">
    <property type="entry name" value="Anthranilate synthase"/>
    <property type="match status" value="1"/>
</dbReference>
<dbReference type="InterPro" id="IPR005801">
    <property type="entry name" value="ADC_synthase"/>
</dbReference>
<evidence type="ECO:0000256" key="2">
    <source>
        <dbReference type="ARBA" id="ARBA00005297"/>
    </source>
</evidence>
<dbReference type="InterPro" id="IPR004561">
    <property type="entry name" value="IsoChor_synthase"/>
</dbReference>
<proteinExistence type="inferred from homology"/>
<evidence type="ECO:0000256" key="4">
    <source>
        <dbReference type="ARBA" id="ARBA00023235"/>
    </source>
</evidence>
<comment type="similarity">
    <text evidence="2">Belongs to the isochorismate synthase family.</text>
</comment>
<gene>
    <name evidence="7" type="ORF">GCM10025874_24690</name>
</gene>
<dbReference type="SUPFAM" id="SSF56322">
    <property type="entry name" value="ADC synthase"/>
    <property type="match status" value="1"/>
</dbReference>
<reference evidence="7 8" key="1">
    <citation type="journal article" date="2014" name="Int. J. Syst. Evol. Microbiol.">
        <title>Complete genome sequence of Corynebacterium casei LMG S-19264T (=DSM 44701T), isolated from a smear-ripened cheese.</title>
        <authorList>
            <consortium name="US DOE Joint Genome Institute (JGI-PGF)"/>
            <person name="Walter F."/>
            <person name="Albersmeier A."/>
            <person name="Kalinowski J."/>
            <person name="Ruckert C."/>
        </authorList>
    </citation>
    <scope>NUCLEOTIDE SEQUENCE [LARGE SCALE GENOMIC DNA]</scope>
    <source>
        <strain evidence="7 8">NBRC 112289</strain>
    </source>
</reference>
<dbReference type="GO" id="GO:0008909">
    <property type="term" value="F:isochorismate synthase activity"/>
    <property type="evidence" value="ECO:0007669"/>
    <property type="project" value="UniProtKB-EC"/>
</dbReference>
<name>A0AA37ULZ1_9MICO</name>
<evidence type="ECO:0000259" key="6">
    <source>
        <dbReference type="Pfam" id="PF00425"/>
    </source>
</evidence>
<dbReference type="PANTHER" id="PTHR42839">
    <property type="entry name" value="ISOCHORISMATE SYNTHASE ENTC"/>
    <property type="match status" value="1"/>
</dbReference>
<evidence type="ECO:0000256" key="1">
    <source>
        <dbReference type="ARBA" id="ARBA00000799"/>
    </source>
</evidence>
<dbReference type="AlphaFoldDB" id="A0AA37ULZ1"/>
<evidence type="ECO:0000313" key="8">
    <source>
        <dbReference type="Proteomes" id="UP001157160"/>
    </source>
</evidence>
<dbReference type="Pfam" id="PF00425">
    <property type="entry name" value="Chorismate_bind"/>
    <property type="match status" value="1"/>
</dbReference>
<dbReference type="Proteomes" id="UP001157160">
    <property type="component" value="Unassembled WGS sequence"/>
</dbReference>
<dbReference type="PANTHER" id="PTHR42839:SF2">
    <property type="entry name" value="ISOCHORISMATE SYNTHASE ENTC"/>
    <property type="match status" value="1"/>
</dbReference>
<evidence type="ECO:0000256" key="5">
    <source>
        <dbReference type="ARBA" id="ARBA00041564"/>
    </source>
</evidence>
<comment type="catalytic activity">
    <reaction evidence="1">
        <text>chorismate = isochorismate</text>
        <dbReference type="Rhea" id="RHEA:18985"/>
        <dbReference type="ChEBI" id="CHEBI:29748"/>
        <dbReference type="ChEBI" id="CHEBI:29780"/>
        <dbReference type="EC" id="5.4.4.2"/>
    </reaction>
</comment>
<feature type="domain" description="Chorismate-utilising enzyme C-terminal" evidence="6">
    <location>
        <begin position="145"/>
        <end position="394"/>
    </location>
</feature>
<accession>A0AA37ULZ1</accession>
<evidence type="ECO:0000256" key="3">
    <source>
        <dbReference type="ARBA" id="ARBA00012824"/>
    </source>
</evidence>
<comment type="caution">
    <text evidence="7">The sequence shown here is derived from an EMBL/GenBank/DDBJ whole genome shotgun (WGS) entry which is preliminary data.</text>
</comment>
<dbReference type="InterPro" id="IPR015890">
    <property type="entry name" value="Chorismate_C"/>
</dbReference>